<dbReference type="PIRSF" id="PIRSF000525">
    <property type="entry name" value="SerC"/>
    <property type="match status" value="1"/>
</dbReference>
<evidence type="ECO:0000256" key="1">
    <source>
        <dbReference type="ARBA" id="ARBA00005099"/>
    </source>
</evidence>
<sequence>MSRIINFSAGPTGLPLSVLEHAKVELTDYRGEGYSIMEISHRSKTYEEIHFGAMDKIRRLYSIGDEYEILFLQGGAHLQFAMIPMNLYLGGVAEYANTGVWTNKAIKEAKTMGINVHVAASSEEQKFSHIPDVKFSDDADYAYICTNNTIYGTQYKKLPKSKAPLVIDASSDFFSEPLDFSDIGLLYGGAQKNAGPSGVTIVIIRKDLTDRIMNKNVPTFLRYKTHADAQSLYNTPPTFAIYLLNLTMQWLLDQGGLDAIKARNAIKAKLLYDAIDGSNGFYKGYADIASRSVMNVSYNIAANTELEPIFVAEALKAGMLGLKGHRLLGGIRASIYNAVSVEDVKTLVEFMREFARKNG</sequence>
<dbReference type="EC" id="2.6.1.52" evidence="11"/>
<evidence type="ECO:0000256" key="3">
    <source>
        <dbReference type="ARBA" id="ARBA00022576"/>
    </source>
</evidence>
<evidence type="ECO:0000256" key="4">
    <source>
        <dbReference type="ARBA" id="ARBA00022605"/>
    </source>
</evidence>
<feature type="binding site" evidence="11">
    <location>
        <position position="168"/>
    </location>
    <ligand>
        <name>pyridoxal 5'-phosphate</name>
        <dbReference type="ChEBI" id="CHEBI:597326"/>
    </ligand>
</feature>
<evidence type="ECO:0000256" key="5">
    <source>
        <dbReference type="ARBA" id="ARBA00022679"/>
    </source>
</evidence>
<keyword evidence="8 11" id="KW-0718">Serine biosynthesis</keyword>
<feature type="binding site" evidence="11">
    <location>
        <position position="149"/>
    </location>
    <ligand>
        <name>pyridoxal 5'-phosphate</name>
        <dbReference type="ChEBI" id="CHEBI:597326"/>
    </ligand>
</feature>
<dbReference type="NCBIfam" id="TIGR01364">
    <property type="entry name" value="serC_1"/>
    <property type="match status" value="1"/>
</dbReference>
<dbReference type="GO" id="GO:0004648">
    <property type="term" value="F:O-phospho-L-serine:2-oxoglutarate aminotransferase activity"/>
    <property type="evidence" value="ECO:0007669"/>
    <property type="project" value="UniProtKB-EC"/>
</dbReference>
<dbReference type="Proteomes" id="UP000682951">
    <property type="component" value="Unassembled WGS sequence"/>
</dbReference>
<dbReference type="InterPro" id="IPR022278">
    <property type="entry name" value="Pser_aminoTfrase"/>
</dbReference>
<dbReference type="RefSeq" id="WP_212141682.1">
    <property type="nucleotide sequence ID" value="NZ_JAGSSW010000002.1"/>
</dbReference>
<feature type="binding site" evidence="11">
    <location>
        <position position="101"/>
    </location>
    <ligand>
        <name>pyridoxal 5'-phosphate</name>
        <dbReference type="ChEBI" id="CHEBI:597326"/>
    </ligand>
</feature>
<comment type="pathway">
    <text evidence="1 11 12">Amino-acid biosynthesis; L-serine biosynthesis; L-serine from 3-phospho-D-glycerate: step 2/3.</text>
</comment>
<dbReference type="InterPro" id="IPR000192">
    <property type="entry name" value="Aminotrans_V_dom"/>
</dbReference>
<dbReference type="InterPro" id="IPR015424">
    <property type="entry name" value="PyrdxlP-dep_Trfase"/>
</dbReference>
<dbReference type="Gene3D" id="3.90.1150.10">
    <property type="entry name" value="Aspartate Aminotransferase, domain 1"/>
    <property type="match status" value="1"/>
</dbReference>
<evidence type="ECO:0000256" key="10">
    <source>
        <dbReference type="ARBA" id="ARBA00049007"/>
    </source>
</evidence>
<accession>A0ABS5HGZ8</accession>
<comment type="catalytic activity">
    <reaction evidence="9 11">
        <text>4-(phosphooxy)-L-threonine + 2-oxoglutarate = (R)-3-hydroxy-2-oxo-4-phosphooxybutanoate + L-glutamate</text>
        <dbReference type="Rhea" id="RHEA:16573"/>
        <dbReference type="ChEBI" id="CHEBI:16810"/>
        <dbReference type="ChEBI" id="CHEBI:29985"/>
        <dbReference type="ChEBI" id="CHEBI:58452"/>
        <dbReference type="ChEBI" id="CHEBI:58538"/>
        <dbReference type="EC" id="2.6.1.52"/>
    </reaction>
</comment>
<keyword evidence="3 11" id="KW-0032">Aminotransferase</keyword>
<keyword evidence="4 11" id="KW-0028">Amino-acid biosynthesis</keyword>
<dbReference type="SUPFAM" id="SSF53383">
    <property type="entry name" value="PLP-dependent transferases"/>
    <property type="match status" value="1"/>
</dbReference>
<keyword evidence="7 11" id="KW-0664">Pyridoxine biosynthesis</keyword>
<evidence type="ECO:0000256" key="2">
    <source>
        <dbReference type="ARBA" id="ARBA00006904"/>
    </source>
</evidence>
<reference evidence="14 15" key="1">
    <citation type="submission" date="2021-04" db="EMBL/GenBank/DDBJ databases">
        <title>Molecular and phenotypic characterization and identification of bacterial isolates recovered from the Anatolian ground squirrels (Spermophilus xanthoprymnus) and which have the potential to form a new species in the Campylobacter genus.</title>
        <authorList>
            <person name="Aydin F."/>
            <person name="Abay S."/>
            <person name="Kayman T."/>
            <person name="Karakaya E."/>
            <person name="Mustak H.K."/>
            <person name="Mustak I.B."/>
            <person name="Bilgin N."/>
            <person name="Duzler A."/>
            <person name="Sahin O."/>
            <person name="Guran O."/>
            <person name="Saticioglu I.B."/>
        </authorList>
    </citation>
    <scope>NUCLEOTIDE SEQUENCE [LARGE SCALE GENOMIC DNA]</scope>
    <source>
        <strain evidence="15">faydin-G24</strain>
    </source>
</reference>
<name>A0ABS5HGZ8_9BACT</name>
<feature type="binding site" evidence="11">
    <location>
        <position position="42"/>
    </location>
    <ligand>
        <name>L-glutamate</name>
        <dbReference type="ChEBI" id="CHEBI:29985"/>
    </ligand>
</feature>
<evidence type="ECO:0000256" key="6">
    <source>
        <dbReference type="ARBA" id="ARBA00022898"/>
    </source>
</evidence>
<comment type="caution">
    <text evidence="11">Lacks conserved residue(s) required for the propagation of feature annotation.</text>
</comment>
<dbReference type="InterPro" id="IPR020578">
    <property type="entry name" value="Aminotrans_V_PyrdxlP_BS"/>
</dbReference>
<evidence type="ECO:0000256" key="11">
    <source>
        <dbReference type="HAMAP-Rule" id="MF_00160"/>
    </source>
</evidence>
<evidence type="ECO:0000256" key="9">
    <source>
        <dbReference type="ARBA" id="ARBA00047630"/>
    </source>
</evidence>
<comment type="cofactor">
    <cofactor evidence="11">
        <name>pyridoxal 5'-phosphate</name>
        <dbReference type="ChEBI" id="CHEBI:597326"/>
    </cofactor>
    <text evidence="11">Binds 1 pyridoxal phosphate per subunit.</text>
</comment>
<protein>
    <recommendedName>
        <fullName evidence="11">Phosphoserine aminotransferase</fullName>
        <ecNumber evidence="11">2.6.1.52</ecNumber>
    </recommendedName>
    <alternativeName>
        <fullName evidence="11">Phosphohydroxythreonine aminotransferase</fullName>
        <shortName evidence="11">PSAT</shortName>
    </alternativeName>
</protein>
<comment type="catalytic activity">
    <reaction evidence="10 11 12">
        <text>O-phospho-L-serine + 2-oxoglutarate = 3-phosphooxypyruvate + L-glutamate</text>
        <dbReference type="Rhea" id="RHEA:14329"/>
        <dbReference type="ChEBI" id="CHEBI:16810"/>
        <dbReference type="ChEBI" id="CHEBI:18110"/>
        <dbReference type="ChEBI" id="CHEBI:29985"/>
        <dbReference type="ChEBI" id="CHEBI:57524"/>
        <dbReference type="EC" id="2.6.1.52"/>
    </reaction>
</comment>
<keyword evidence="11" id="KW-0963">Cytoplasm</keyword>
<dbReference type="NCBIfam" id="NF003764">
    <property type="entry name" value="PRK05355.1"/>
    <property type="match status" value="1"/>
</dbReference>
<evidence type="ECO:0000256" key="12">
    <source>
        <dbReference type="RuleBase" id="RU004505"/>
    </source>
</evidence>
<gene>
    <name evidence="11 14" type="primary">serC</name>
    <name evidence="14" type="ORF">KDD93_03090</name>
</gene>
<keyword evidence="6 11" id="KW-0663">Pyridoxal phosphate</keyword>
<evidence type="ECO:0000313" key="15">
    <source>
        <dbReference type="Proteomes" id="UP000682951"/>
    </source>
</evidence>
<evidence type="ECO:0000256" key="7">
    <source>
        <dbReference type="ARBA" id="ARBA00023096"/>
    </source>
</evidence>
<feature type="binding site" evidence="11">
    <location>
        <begin position="234"/>
        <end position="235"/>
    </location>
    <ligand>
        <name>pyridoxal 5'-phosphate</name>
        <dbReference type="ChEBI" id="CHEBI:597326"/>
    </ligand>
</feature>
<keyword evidence="15" id="KW-1185">Reference proteome</keyword>
<dbReference type="PANTHER" id="PTHR43247:SF1">
    <property type="entry name" value="PHOSPHOSERINE AMINOTRANSFERASE"/>
    <property type="match status" value="1"/>
</dbReference>
<dbReference type="InterPro" id="IPR015422">
    <property type="entry name" value="PyrdxlP-dep_Trfase_small"/>
</dbReference>
<dbReference type="PROSITE" id="PS00595">
    <property type="entry name" value="AA_TRANSFER_CLASS_5"/>
    <property type="match status" value="1"/>
</dbReference>
<dbReference type="PANTHER" id="PTHR43247">
    <property type="entry name" value="PHOSPHOSERINE AMINOTRANSFERASE"/>
    <property type="match status" value="1"/>
</dbReference>
<evidence type="ECO:0000256" key="8">
    <source>
        <dbReference type="ARBA" id="ARBA00023299"/>
    </source>
</evidence>
<proteinExistence type="inferred from homology"/>
<comment type="function">
    <text evidence="11">Catalyzes the reversible conversion of 3-phosphohydroxypyruvate to phosphoserine and of 3-hydroxy-2-oxo-4-phosphonooxybutanoate to phosphohydroxythreonine.</text>
</comment>
<feature type="binding site" evidence="11">
    <location>
        <position position="191"/>
    </location>
    <ligand>
        <name>pyridoxal 5'-phosphate</name>
        <dbReference type="ChEBI" id="CHEBI:597326"/>
    </ligand>
</feature>
<dbReference type="Gene3D" id="3.40.640.10">
    <property type="entry name" value="Type I PLP-dependent aspartate aminotransferase-like (Major domain)"/>
    <property type="match status" value="1"/>
</dbReference>
<dbReference type="Pfam" id="PF00266">
    <property type="entry name" value="Aminotran_5"/>
    <property type="match status" value="1"/>
</dbReference>
<comment type="subcellular location">
    <subcellularLocation>
        <location evidence="11">Cytoplasm</location>
    </subcellularLocation>
</comment>
<comment type="subunit">
    <text evidence="11">Homodimer.</text>
</comment>
<feature type="domain" description="Aminotransferase class V" evidence="13">
    <location>
        <begin position="5"/>
        <end position="347"/>
    </location>
</feature>
<dbReference type="HAMAP" id="MF_00160">
    <property type="entry name" value="SerC_aminotrans_5"/>
    <property type="match status" value="1"/>
</dbReference>
<feature type="modified residue" description="N6-(pyridoxal phosphate)lysine" evidence="11">
    <location>
        <position position="192"/>
    </location>
</feature>
<comment type="caution">
    <text evidence="14">The sequence shown here is derived from an EMBL/GenBank/DDBJ whole genome shotgun (WGS) entry which is preliminary data.</text>
</comment>
<dbReference type="EMBL" id="JAGSSW010000002">
    <property type="protein sequence ID" value="MBR8463556.1"/>
    <property type="molecule type" value="Genomic_DNA"/>
</dbReference>
<comment type="pathway">
    <text evidence="11">Cofactor biosynthesis; pyridoxine 5'-phosphate biosynthesis; pyridoxine 5'-phosphate from D-erythrose 4-phosphate: step 3/5.</text>
</comment>
<evidence type="ECO:0000313" key="14">
    <source>
        <dbReference type="EMBL" id="MBR8463556.1"/>
    </source>
</evidence>
<comment type="similarity">
    <text evidence="2 11">Belongs to the class-V pyridoxal-phosphate-dependent aminotransferase family. SerC subfamily.</text>
</comment>
<evidence type="ECO:0000259" key="13">
    <source>
        <dbReference type="Pfam" id="PF00266"/>
    </source>
</evidence>
<organism evidence="14 15">
    <name type="scientific">Campylobacter anatolicus</name>
    <dbReference type="NCBI Taxonomy" id="2829105"/>
    <lineage>
        <taxon>Bacteria</taxon>
        <taxon>Pseudomonadati</taxon>
        <taxon>Campylobacterota</taxon>
        <taxon>Epsilonproteobacteria</taxon>
        <taxon>Campylobacterales</taxon>
        <taxon>Campylobacteraceae</taxon>
        <taxon>Campylobacter</taxon>
    </lineage>
</organism>
<keyword evidence="5 11" id="KW-0808">Transferase</keyword>
<dbReference type="InterPro" id="IPR015421">
    <property type="entry name" value="PyrdxlP-dep_Trfase_major"/>
</dbReference>